<dbReference type="EMBL" id="LUHQ01000001">
    <property type="protein sequence ID" value="OAP18691.1"/>
    <property type="molecule type" value="Genomic_DNA"/>
</dbReference>
<gene>
    <name evidence="1" type="ordered locus">AXX17_At1g21670</name>
</gene>
<evidence type="ECO:0000313" key="1">
    <source>
        <dbReference type="EMBL" id="OAP18691.1"/>
    </source>
</evidence>
<organism evidence="1 2">
    <name type="scientific">Arabidopsis thaliana</name>
    <name type="common">Mouse-ear cress</name>
    <dbReference type="NCBI Taxonomy" id="3702"/>
    <lineage>
        <taxon>Eukaryota</taxon>
        <taxon>Viridiplantae</taxon>
        <taxon>Streptophyta</taxon>
        <taxon>Embryophyta</taxon>
        <taxon>Tracheophyta</taxon>
        <taxon>Spermatophyta</taxon>
        <taxon>Magnoliopsida</taxon>
        <taxon>eudicotyledons</taxon>
        <taxon>Gunneridae</taxon>
        <taxon>Pentapetalae</taxon>
        <taxon>rosids</taxon>
        <taxon>malvids</taxon>
        <taxon>Brassicales</taxon>
        <taxon>Brassicaceae</taxon>
        <taxon>Camelineae</taxon>
        <taxon>Arabidopsis</taxon>
    </lineage>
</organism>
<dbReference type="ExpressionAtlas" id="A0A178WLB8">
    <property type="expression patterns" value="baseline and differential"/>
</dbReference>
<accession>A0A178WLB8</accession>
<sequence>MGIVAFEWAEGKTNQLTLLMNRDNWENRVISGASWSRNGQILSGRCKANNGTWFGITKGGRVAFLVNTSLLLDRVKSYSGSELYPVRFLEGNMSPEQFANEVKVHEKETNERHAYSLIVADMTSSSMVHILKPSDTKSDVVIETVPFGVHTLSSYEGLDSTDSARDLLLRRLFTQMVGNLGNVQQRQMEEIAGRFMYDAQAGRDAVFYHSRDEHPNGKLGTQRFGTTSTTALVVKRTREVLLFEKYMEQNGAWNKNNFTFNIHTRDPMVWSEAGGLSCTQEYRGKVKVWFGYKEGRVVFLSNSHEHDIHPDLMPSFFERTLPKRKLKPLGLTCNYVLVADINTGSLVYVSKDERRLRVNDVGHGVHTISVYGFDACILRDDMLKVKFNEMIARHAKLPPIKNIVEDLMMKSPFFIDSVDGAGKKVRYRTVRTLGMDIKANRPQGRFYERHLNDNGEWVG</sequence>
<dbReference type="Pfam" id="PF05742">
    <property type="entry name" value="TANGO2"/>
    <property type="match status" value="1"/>
</dbReference>
<dbReference type="InterPro" id="IPR008551">
    <property type="entry name" value="TANGO2"/>
</dbReference>
<protein>
    <submittedName>
        <fullName evidence="1">Uncharacterized protein</fullName>
    </submittedName>
</protein>
<proteinExistence type="predicted"/>
<dbReference type="AlphaFoldDB" id="A0A178WLB8"/>
<dbReference type="PANTHER" id="PTHR17985">
    <property type="entry name" value="SER/THR-RICH PROTEIN T10 IN DGCR REGION"/>
    <property type="match status" value="1"/>
</dbReference>
<dbReference type="Proteomes" id="UP000078284">
    <property type="component" value="Chromosome 1"/>
</dbReference>
<evidence type="ECO:0000313" key="2">
    <source>
        <dbReference type="Proteomes" id="UP000078284"/>
    </source>
</evidence>
<name>A0A178WLB8_ARATH</name>
<reference evidence="2" key="1">
    <citation type="journal article" date="2016" name="Proc. Natl. Acad. Sci. U.S.A.">
        <title>Chromosome-level assembly of Arabidopsis thaliana Ler reveals the extent of translocation and inversion polymorphisms.</title>
        <authorList>
            <person name="Zapata L."/>
            <person name="Ding J."/>
            <person name="Willing E.M."/>
            <person name="Hartwig B."/>
            <person name="Bezdan D."/>
            <person name="Jiao W.B."/>
            <person name="Patel V."/>
            <person name="Velikkakam James G."/>
            <person name="Koornneef M."/>
            <person name="Ossowski S."/>
            <person name="Schneeberger K."/>
        </authorList>
    </citation>
    <scope>NUCLEOTIDE SEQUENCE [LARGE SCALE GENOMIC DNA]</scope>
    <source>
        <strain evidence="2">cv. Landsberg erecta</strain>
    </source>
</reference>
<comment type="caution">
    <text evidence="1">The sequence shown here is derived from an EMBL/GenBank/DDBJ whole genome shotgun (WGS) entry which is preliminary data.</text>
</comment>
<dbReference type="PANTHER" id="PTHR17985:SF8">
    <property type="entry name" value="TRANSPORT AND GOLGI ORGANIZATION PROTEIN 2 HOMOLOG"/>
    <property type="match status" value="1"/>
</dbReference>